<feature type="compositionally biased region" description="Basic and acidic residues" evidence="1">
    <location>
        <begin position="19"/>
        <end position="30"/>
    </location>
</feature>
<reference evidence="3" key="1">
    <citation type="journal article" date="2019" name="Int. J. Syst. Evol. Microbiol.">
        <title>The Global Catalogue of Microorganisms (GCM) 10K type strain sequencing project: providing services to taxonomists for standard genome sequencing and annotation.</title>
        <authorList>
            <consortium name="The Broad Institute Genomics Platform"/>
            <consortium name="The Broad Institute Genome Sequencing Center for Infectious Disease"/>
            <person name="Wu L."/>
            <person name="Ma J."/>
        </authorList>
    </citation>
    <scope>NUCLEOTIDE SEQUENCE [LARGE SCALE GENOMIC DNA]</scope>
    <source>
        <strain evidence="3">JCM 17906</strain>
    </source>
</reference>
<name>A0ABP8RW89_9PSEU</name>
<evidence type="ECO:0000313" key="3">
    <source>
        <dbReference type="Proteomes" id="UP001501598"/>
    </source>
</evidence>
<dbReference type="RefSeq" id="WP_345421033.1">
    <property type="nucleotide sequence ID" value="NZ_BAABGT010000061.1"/>
</dbReference>
<proteinExistence type="predicted"/>
<organism evidence="2 3">
    <name type="scientific">Pseudonocardia xishanensis</name>
    <dbReference type="NCBI Taxonomy" id="630995"/>
    <lineage>
        <taxon>Bacteria</taxon>
        <taxon>Bacillati</taxon>
        <taxon>Actinomycetota</taxon>
        <taxon>Actinomycetes</taxon>
        <taxon>Pseudonocardiales</taxon>
        <taxon>Pseudonocardiaceae</taxon>
        <taxon>Pseudonocardia</taxon>
    </lineage>
</organism>
<sequence>MIASQVGRTFASHSPLAEDTPRSGDQDQHEAMGACPDWRQTEELSSFDHAARLGHCRHRTELPEVYIVNRTALVSEDHPDVDTADWAIGQQNISIDDPNPPCQANRTAVALDRPATVGTERNIPVPSSDLYDPKMGRSVPRSAAIPLTVSTGMGS</sequence>
<accession>A0ABP8RW89</accession>
<gene>
    <name evidence="2" type="ORF">GCM10023175_41360</name>
</gene>
<evidence type="ECO:0000313" key="2">
    <source>
        <dbReference type="EMBL" id="GAA4550740.1"/>
    </source>
</evidence>
<feature type="region of interest" description="Disordered" evidence="1">
    <location>
        <begin position="1"/>
        <end position="31"/>
    </location>
</feature>
<comment type="caution">
    <text evidence="2">The sequence shown here is derived from an EMBL/GenBank/DDBJ whole genome shotgun (WGS) entry which is preliminary data.</text>
</comment>
<dbReference type="EMBL" id="BAABGT010000061">
    <property type="protein sequence ID" value="GAA4550740.1"/>
    <property type="molecule type" value="Genomic_DNA"/>
</dbReference>
<keyword evidence="3" id="KW-1185">Reference proteome</keyword>
<evidence type="ECO:0000256" key="1">
    <source>
        <dbReference type="SAM" id="MobiDB-lite"/>
    </source>
</evidence>
<dbReference type="Proteomes" id="UP001501598">
    <property type="component" value="Unassembled WGS sequence"/>
</dbReference>
<protein>
    <submittedName>
        <fullName evidence="2">Uncharacterized protein</fullName>
    </submittedName>
</protein>